<feature type="transmembrane region" description="Helical" evidence="6">
    <location>
        <begin position="139"/>
        <end position="162"/>
    </location>
</feature>
<proteinExistence type="predicted"/>
<dbReference type="Proteomes" id="UP001165341">
    <property type="component" value="Unassembled WGS sequence"/>
</dbReference>
<keyword evidence="3 6" id="KW-0812">Transmembrane</keyword>
<reference evidence="7" key="1">
    <citation type="submission" date="2022-03" db="EMBL/GenBank/DDBJ databases">
        <title>Cryobacterium sp. nov. strain ZS14-85, isolated from Antarctic soil.</title>
        <authorList>
            <person name="Li J."/>
            <person name="Niu G."/>
        </authorList>
    </citation>
    <scope>NUCLEOTIDE SEQUENCE</scope>
    <source>
        <strain evidence="7">ZS14-85</strain>
    </source>
</reference>
<dbReference type="EMBL" id="JALGAR010000003">
    <property type="protein sequence ID" value="MCI4658923.1"/>
    <property type="molecule type" value="Genomic_DNA"/>
</dbReference>
<evidence type="ECO:0000256" key="5">
    <source>
        <dbReference type="ARBA" id="ARBA00023136"/>
    </source>
</evidence>
<keyword evidence="8" id="KW-1185">Reference proteome</keyword>
<dbReference type="Pfam" id="PF01810">
    <property type="entry name" value="LysE"/>
    <property type="match status" value="1"/>
</dbReference>
<evidence type="ECO:0000256" key="6">
    <source>
        <dbReference type="SAM" id="Phobius"/>
    </source>
</evidence>
<keyword evidence="2" id="KW-1003">Cell membrane</keyword>
<dbReference type="PIRSF" id="PIRSF006324">
    <property type="entry name" value="LeuE"/>
    <property type="match status" value="1"/>
</dbReference>
<evidence type="ECO:0000313" key="8">
    <source>
        <dbReference type="Proteomes" id="UP001165341"/>
    </source>
</evidence>
<protein>
    <submittedName>
        <fullName evidence="7">LysE family translocator</fullName>
    </submittedName>
</protein>
<dbReference type="PANTHER" id="PTHR30086:SF20">
    <property type="entry name" value="ARGININE EXPORTER PROTEIN ARGO-RELATED"/>
    <property type="match status" value="1"/>
</dbReference>
<gene>
    <name evidence="7" type="ORF">MQH31_14010</name>
</gene>
<dbReference type="PANTHER" id="PTHR30086">
    <property type="entry name" value="ARGININE EXPORTER PROTEIN ARGO"/>
    <property type="match status" value="1"/>
</dbReference>
<evidence type="ECO:0000256" key="3">
    <source>
        <dbReference type="ARBA" id="ARBA00022692"/>
    </source>
</evidence>
<feature type="transmembrane region" description="Helical" evidence="6">
    <location>
        <begin position="109"/>
        <end position="127"/>
    </location>
</feature>
<evidence type="ECO:0000256" key="4">
    <source>
        <dbReference type="ARBA" id="ARBA00022989"/>
    </source>
</evidence>
<dbReference type="RefSeq" id="WP_243012597.1">
    <property type="nucleotide sequence ID" value="NZ_JALGAR010000003.1"/>
</dbReference>
<sequence length="202" mass="21109">MAACLPLVLAPGPSVAYILTTTLTSGRRAGLSGVAGVELGYVAHVIAAVAGISAVIAASSTAFTVVKMVGAGYLIWLGIKAWRSRDNTRLRDLRAAGTTVNPREAFQRGLLVGVLNPKTAVFFLSFLPQFVQVGAGPAWLQMSALGLVFIAMASIPDLAWALTGSGVRRLLPSIRMKTLERISGTVLFGLAAYALTARRAVA</sequence>
<dbReference type="GO" id="GO:0015171">
    <property type="term" value="F:amino acid transmembrane transporter activity"/>
    <property type="evidence" value="ECO:0007669"/>
    <property type="project" value="TreeGrafter"/>
</dbReference>
<dbReference type="InterPro" id="IPR001123">
    <property type="entry name" value="LeuE-type"/>
</dbReference>
<keyword evidence="4 6" id="KW-1133">Transmembrane helix</keyword>
<evidence type="ECO:0000256" key="1">
    <source>
        <dbReference type="ARBA" id="ARBA00004651"/>
    </source>
</evidence>
<accession>A0AA41QXW4</accession>
<evidence type="ECO:0000313" key="7">
    <source>
        <dbReference type="EMBL" id="MCI4658923.1"/>
    </source>
</evidence>
<comment type="subcellular location">
    <subcellularLocation>
        <location evidence="1">Cell membrane</location>
        <topology evidence="1">Multi-pass membrane protein</topology>
    </subcellularLocation>
</comment>
<organism evidence="7 8">
    <name type="scientific">Cryobacterium zhongshanensis</name>
    <dbReference type="NCBI Taxonomy" id="2928153"/>
    <lineage>
        <taxon>Bacteria</taxon>
        <taxon>Bacillati</taxon>
        <taxon>Actinomycetota</taxon>
        <taxon>Actinomycetes</taxon>
        <taxon>Micrococcales</taxon>
        <taxon>Microbacteriaceae</taxon>
        <taxon>Cryobacterium</taxon>
    </lineage>
</organism>
<comment type="caution">
    <text evidence="7">The sequence shown here is derived from an EMBL/GenBank/DDBJ whole genome shotgun (WGS) entry which is preliminary data.</text>
</comment>
<dbReference type="AlphaFoldDB" id="A0AA41QXW4"/>
<feature type="transmembrane region" description="Helical" evidence="6">
    <location>
        <begin position="40"/>
        <end position="66"/>
    </location>
</feature>
<name>A0AA41QXW4_9MICO</name>
<evidence type="ECO:0000256" key="2">
    <source>
        <dbReference type="ARBA" id="ARBA00022475"/>
    </source>
</evidence>
<keyword evidence="5 6" id="KW-0472">Membrane</keyword>
<dbReference type="GO" id="GO:0005886">
    <property type="term" value="C:plasma membrane"/>
    <property type="evidence" value="ECO:0007669"/>
    <property type="project" value="UniProtKB-SubCell"/>
</dbReference>